<dbReference type="EMBL" id="UGHF01000001">
    <property type="protein sequence ID" value="STO60260.1"/>
    <property type="molecule type" value="Genomic_DNA"/>
</dbReference>
<keyword evidence="3" id="KW-1185">Reference proteome</keyword>
<gene>
    <name evidence="1" type="ORF">NCTC1659_01536</name>
    <name evidence="2" type="ORF">NCTC8540_01319</name>
</gene>
<dbReference type="Proteomes" id="UP000254329">
    <property type="component" value="Unassembled WGS sequence"/>
</dbReference>
<sequence>MAKMSGETLIRQKIAELTQQISHFEQCIEKAKEHQVTLQQALVALQSDPFSSPIKKERKRKAKSIGDGNVISIYAYHPSDYIAKVFKRYPNQWMSAKEIMFKAFEIEGKIEHKSQHHSIVTAFSHALRRLQEKGIVEKQVLKEKHSVKIIQWRLKEIKKWTMPIQNWKLAMNRFMIDFGARLDEHR</sequence>
<organism evidence="1 3">
    <name type="scientific">Canicola haemoglobinophilus</name>
    <dbReference type="NCBI Taxonomy" id="733"/>
    <lineage>
        <taxon>Bacteria</taxon>
        <taxon>Pseudomonadati</taxon>
        <taxon>Pseudomonadota</taxon>
        <taxon>Gammaproteobacteria</taxon>
        <taxon>Pasteurellales</taxon>
        <taxon>Pasteurellaceae</taxon>
        <taxon>Canicola</taxon>
    </lineage>
</organism>
<accession>A0A377HVD5</accession>
<reference evidence="3 4" key="1">
    <citation type="submission" date="2018-06" db="EMBL/GenBank/DDBJ databases">
        <authorList>
            <consortium name="Pathogen Informatics"/>
            <person name="Doyle S."/>
        </authorList>
    </citation>
    <scope>NUCLEOTIDE SEQUENCE [LARGE SCALE GENOMIC DNA]</scope>
    <source>
        <strain evidence="1 3">NCTC1659</strain>
        <strain evidence="2 4">NCTC8540</strain>
    </source>
</reference>
<dbReference type="AlphaFoldDB" id="A0A377HVD5"/>
<dbReference type="EMBL" id="UGHJ01000001">
    <property type="protein sequence ID" value="STO68805.1"/>
    <property type="molecule type" value="Genomic_DNA"/>
</dbReference>
<proteinExistence type="predicted"/>
<evidence type="ECO:0000313" key="1">
    <source>
        <dbReference type="EMBL" id="STO60260.1"/>
    </source>
</evidence>
<dbReference type="Proteomes" id="UP000254496">
    <property type="component" value="Unassembled WGS sequence"/>
</dbReference>
<evidence type="ECO:0000313" key="2">
    <source>
        <dbReference type="EMBL" id="STO68805.1"/>
    </source>
</evidence>
<protein>
    <submittedName>
        <fullName evidence="1 2">Transposase</fullName>
    </submittedName>
</protein>
<evidence type="ECO:0000313" key="3">
    <source>
        <dbReference type="Proteomes" id="UP000254329"/>
    </source>
</evidence>
<dbReference type="RefSeq" id="WP_172459643.1">
    <property type="nucleotide sequence ID" value="NZ_UGHE01000002.1"/>
</dbReference>
<evidence type="ECO:0000313" key="4">
    <source>
        <dbReference type="Proteomes" id="UP000254496"/>
    </source>
</evidence>
<name>A0A377HVD5_9PAST</name>